<evidence type="ECO:0000256" key="1">
    <source>
        <dbReference type="SAM" id="MobiDB-lite"/>
    </source>
</evidence>
<feature type="region of interest" description="Disordered" evidence="1">
    <location>
        <begin position="1"/>
        <end position="54"/>
    </location>
</feature>
<accession>A0ABU3YBE4</accession>
<dbReference type="Pfam" id="PF13699">
    <property type="entry name" value="eCIS_core"/>
    <property type="match status" value="1"/>
</dbReference>
<protein>
    <submittedName>
        <fullName evidence="3">DUF4157 domain-containing protein</fullName>
    </submittedName>
</protein>
<sequence>MARAAFEKGHDTAGTPARRSARANVGRAYPAQCKAGADPGRLSYPARPNRTGLPDSLKAGVETLSGIRLDDVAVHYGSGRPAQLGAHAFAMGCDIHVAPGQERHLAHEAWHIVQQKQGRVPATAQAAGQAINDDGALEREADVMGSRALAMGHRGDADASEAQAPSQRATPAAPVIQREPTDAEKQKLAAKVGLAYPNFQFRTVDGVEYAASPKEEYRLIRFQNGTIHWRTVPRKHIGGKSFYGRLGDNPLTMSDVGARTVERQMWEDAPYTGAPAKTFVPQSSIGDRDNNNKVMGDYFLDGLAPMPASIYARTPNYEWLHMQGHGLGGGETEDNLYAGSHAANSHMAAIETAAQKLAVSVRPSVRLTCTPIVDEHYHSDELCTQIANDLGKSPDQVIALMQGATSRKLRHLFFAISLDGKEVWKESIDATQSGAFDAKWFEQLQKSTSLVMSGQPRIMSFVPASDAVATTQGGSSGDKMEEED</sequence>
<feature type="region of interest" description="Disordered" evidence="1">
    <location>
        <begin position="465"/>
        <end position="484"/>
    </location>
</feature>
<feature type="domain" description="eCIS core" evidence="2">
    <location>
        <begin position="53"/>
        <end position="118"/>
    </location>
</feature>
<organism evidence="3 4">
    <name type="scientific">Sphingomonas agrestis</name>
    <dbReference type="NCBI Taxonomy" id="3080540"/>
    <lineage>
        <taxon>Bacteria</taxon>
        <taxon>Pseudomonadati</taxon>
        <taxon>Pseudomonadota</taxon>
        <taxon>Alphaproteobacteria</taxon>
        <taxon>Sphingomonadales</taxon>
        <taxon>Sphingomonadaceae</taxon>
        <taxon>Sphingomonas</taxon>
    </lineage>
</organism>
<name>A0ABU3YBE4_9SPHN</name>
<evidence type="ECO:0000259" key="2">
    <source>
        <dbReference type="Pfam" id="PF13699"/>
    </source>
</evidence>
<dbReference type="RefSeq" id="WP_317227803.1">
    <property type="nucleotide sequence ID" value="NZ_JAWJEJ010000002.1"/>
</dbReference>
<evidence type="ECO:0000313" key="4">
    <source>
        <dbReference type="Proteomes" id="UP001273531"/>
    </source>
</evidence>
<dbReference type="Proteomes" id="UP001273531">
    <property type="component" value="Unassembled WGS sequence"/>
</dbReference>
<gene>
    <name evidence="3" type="ORF">RZN05_16620</name>
</gene>
<comment type="caution">
    <text evidence="3">The sequence shown here is derived from an EMBL/GenBank/DDBJ whole genome shotgun (WGS) entry which is preliminary data.</text>
</comment>
<dbReference type="InterPro" id="IPR025295">
    <property type="entry name" value="eCIS_core_dom"/>
</dbReference>
<proteinExistence type="predicted"/>
<dbReference type="EMBL" id="JAWJEJ010000002">
    <property type="protein sequence ID" value="MDV3458624.1"/>
    <property type="molecule type" value="Genomic_DNA"/>
</dbReference>
<reference evidence="3 4" key="1">
    <citation type="submission" date="2023-10" db="EMBL/GenBank/DDBJ databases">
        <title>Sphingomonas sp. HF-S4 16S ribosomal RNA gene Genome sequencing and assembly.</title>
        <authorList>
            <person name="Lee H."/>
        </authorList>
    </citation>
    <scope>NUCLEOTIDE SEQUENCE [LARGE SCALE GENOMIC DNA]</scope>
    <source>
        <strain evidence="3 4">HF-S4</strain>
    </source>
</reference>
<feature type="compositionally biased region" description="Basic and acidic residues" evidence="1">
    <location>
        <begin position="1"/>
        <end position="11"/>
    </location>
</feature>
<evidence type="ECO:0000313" key="3">
    <source>
        <dbReference type="EMBL" id="MDV3458624.1"/>
    </source>
</evidence>
<feature type="region of interest" description="Disordered" evidence="1">
    <location>
        <begin position="153"/>
        <end position="183"/>
    </location>
</feature>
<keyword evidence="4" id="KW-1185">Reference proteome</keyword>